<protein>
    <submittedName>
        <fullName evidence="5">FecR domain-containing protein</fullName>
    </submittedName>
</protein>
<accession>A0ABZ2YML9</accession>
<sequence length="403" mass="44549">MAPFSNDPFDIATLISRSRQGALSAAEQAELDAWIAASDEHRQLWDELNNKDAQQRNVQAMAQFDETAALERFLSGKPAPRKVFPMRARWQWAAAVLVLAIGVSSYFFLIQPNNISRLTGSKTTVQDIPPGKNGAILTLADGTQLVLDTMANGTIANQHGTEISLKDNELVYDATAATGETARNTITTPKGRQYHVTLPDGTEVWLNAASSIEYPVAFKGEERRVKISGEVYFDVTNRSWQPFVVETGDMKVEVLGTSFNINAYANEQTTQTTLLTGAVKVTPAHASGADKKIRYKILVPGQTAILSKTDTPAEPSLTVTESIDPGKITAWKNGLFNFDGVDLFSIMRQLERWYNIDVQYVGKPENVIFKGKMHRNTNLSDVLKVLETMDVNFELKGNTLYVK</sequence>
<dbReference type="PANTHER" id="PTHR30273">
    <property type="entry name" value="PERIPLASMIC SIGNAL SENSOR AND SIGMA FACTOR ACTIVATOR FECR-RELATED"/>
    <property type="match status" value="1"/>
</dbReference>
<keyword evidence="1" id="KW-0472">Membrane</keyword>
<dbReference type="Gene3D" id="2.60.120.1440">
    <property type="match status" value="1"/>
</dbReference>
<reference evidence="6" key="1">
    <citation type="submission" date="2024-03" db="EMBL/GenBank/DDBJ databases">
        <title>Chitinophaga horti sp. nov., isolated from garden soil.</title>
        <authorList>
            <person name="Lee D.S."/>
            <person name="Han D.M."/>
            <person name="Baek J.H."/>
            <person name="Choi D.G."/>
            <person name="Jeon J.H."/>
            <person name="Jeon C.O."/>
        </authorList>
    </citation>
    <scope>NUCLEOTIDE SEQUENCE [LARGE SCALE GENOMIC DNA]</scope>
    <source>
        <strain evidence="6">GPA1</strain>
    </source>
</reference>
<feature type="domain" description="Protein FecR C-terminal" evidence="4">
    <location>
        <begin position="336"/>
        <end position="402"/>
    </location>
</feature>
<dbReference type="InterPro" id="IPR012373">
    <property type="entry name" value="Ferrdict_sens_TM"/>
</dbReference>
<dbReference type="Pfam" id="PF16220">
    <property type="entry name" value="DUF4880"/>
    <property type="match status" value="1"/>
</dbReference>
<proteinExistence type="predicted"/>
<gene>
    <name evidence="5" type="ORF">WJU16_22610</name>
</gene>
<evidence type="ECO:0000256" key="1">
    <source>
        <dbReference type="SAM" id="Phobius"/>
    </source>
</evidence>
<feature type="domain" description="FecR N-terminal" evidence="3">
    <location>
        <begin position="17"/>
        <end position="48"/>
    </location>
</feature>
<dbReference type="Proteomes" id="UP001485459">
    <property type="component" value="Chromosome"/>
</dbReference>
<keyword evidence="1" id="KW-1133">Transmembrane helix</keyword>
<evidence type="ECO:0000313" key="5">
    <source>
        <dbReference type="EMBL" id="WZN40758.1"/>
    </source>
</evidence>
<dbReference type="InterPro" id="IPR032623">
    <property type="entry name" value="FecR_N"/>
</dbReference>
<organism evidence="5 6">
    <name type="scientific">Chitinophaga pollutisoli</name>
    <dbReference type="NCBI Taxonomy" id="3133966"/>
    <lineage>
        <taxon>Bacteria</taxon>
        <taxon>Pseudomonadati</taxon>
        <taxon>Bacteroidota</taxon>
        <taxon>Chitinophagia</taxon>
        <taxon>Chitinophagales</taxon>
        <taxon>Chitinophagaceae</taxon>
        <taxon>Chitinophaga</taxon>
    </lineage>
</organism>
<dbReference type="Pfam" id="PF16344">
    <property type="entry name" value="FecR_C"/>
    <property type="match status" value="1"/>
</dbReference>
<feature type="domain" description="FecR protein" evidence="2">
    <location>
        <begin position="185"/>
        <end position="280"/>
    </location>
</feature>
<dbReference type="InterPro" id="IPR032508">
    <property type="entry name" value="FecR_C"/>
</dbReference>
<dbReference type="Pfam" id="PF04773">
    <property type="entry name" value="FecR"/>
    <property type="match status" value="1"/>
</dbReference>
<dbReference type="InterPro" id="IPR006860">
    <property type="entry name" value="FecR"/>
</dbReference>
<dbReference type="Gene3D" id="3.55.50.30">
    <property type="match status" value="1"/>
</dbReference>
<dbReference type="EMBL" id="CP149822">
    <property type="protein sequence ID" value="WZN40758.1"/>
    <property type="molecule type" value="Genomic_DNA"/>
</dbReference>
<evidence type="ECO:0000259" key="3">
    <source>
        <dbReference type="Pfam" id="PF16220"/>
    </source>
</evidence>
<keyword evidence="6" id="KW-1185">Reference proteome</keyword>
<feature type="transmembrane region" description="Helical" evidence="1">
    <location>
        <begin position="90"/>
        <end position="109"/>
    </location>
</feature>
<name>A0ABZ2YML9_9BACT</name>
<evidence type="ECO:0000259" key="4">
    <source>
        <dbReference type="Pfam" id="PF16344"/>
    </source>
</evidence>
<dbReference type="PANTHER" id="PTHR30273:SF2">
    <property type="entry name" value="PROTEIN FECR"/>
    <property type="match status" value="1"/>
</dbReference>
<evidence type="ECO:0000313" key="6">
    <source>
        <dbReference type="Proteomes" id="UP001485459"/>
    </source>
</evidence>
<keyword evidence="1" id="KW-0812">Transmembrane</keyword>
<evidence type="ECO:0000259" key="2">
    <source>
        <dbReference type="Pfam" id="PF04773"/>
    </source>
</evidence>
<dbReference type="RefSeq" id="WP_341835623.1">
    <property type="nucleotide sequence ID" value="NZ_CP149822.1"/>
</dbReference>